<accession>A0A2V3U7S0</accession>
<keyword evidence="2" id="KW-1133">Transmembrane helix</keyword>
<gene>
    <name evidence="3" type="ORF">C7450_105118</name>
</gene>
<keyword evidence="2" id="KW-0812">Transmembrane</keyword>
<dbReference type="RefSeq" id="WP_110374855.1">
    <property type="nucleotide sequence ID" value="NZ_JAHBRY010000001.1"/>
</dbReference>
<feature type="compositionally biased region" description="Basic and acidic residues" evidence="1">
    <location>
        <begin position="100"/>
        <end position="110"/>
    </location>
</feature>
<keyword evidence="2" id="KW-0472">Membrane</keyword>
<evidence type="ECO:0000256" key="1">
    <source>
        <dbReference type="SAM" id="MobiDB-lite"/>
    </source>
</evidence>
<feature type="region of interest" description="Disordered" evidence="1">
    <location>
        <begin position="51"/>
        <end position="110"/>
    </location>
</feature>
<protein>
    <submittedName>
        <fullName evidence="3">Heme export protein D (CcmD)</fullName>
    </submittedName>
</protein>
<proteinExistence type="predicted"/>
<reference evidence="3 4" key="1">
    <citation type="submission" date="2018-05" db="EMBL/GenBank/DDBJ databases">
        <title>Genomic Encyclopedia of Type Strains, Phase IV (KMG-IV): sequencing the most valuable type-strain genomes for metagenomic binning, comparative biology and taxonomic classification.</title>
        <authorList>
            <person name="Goeker M."/>
        </authorList>
    </citation>
    <scope>NUCLEOTIDE SEQUENCE [LARGE SCALE GENOMIC DNA]</scope>
    <source>
        <strain evidence="3 4">DSM 6462</strain>
    </source>
</reference>
<dbReference type="Proteomes" id="UP000248021">
    <property type="component" value="Unassembled WGS sequence"/>
</dbReference>
<feature type="transmembrane region" description="Helical" evidence="2">
    <location>
        <begin position="12"/>
        <end position="32"/>
    </location>
</feature>
<dbReference type="AlphaFoldDB" id="A0A2V3U7S0"/>
<evidence type="ECO:0000313" key="3">
    <source>
        <dbReference type="EMBL" id="PXW58770.1"/>
    </source>
</evidence>
<evidence type="ECO:0000313" key="4">
    <source>
        <dbReference type="Proteomes" id="UP000248021"/>
    </source>
</evidence>
<dbReference type="EMBL" id="QJJK01000005">
    <property type="protein sequence ID" value="PXW58770.1"/>
    <property type="molecule type" value="Genomic_DNA"/>
</dbReference>
<comment type="caution">
    <text evidence="3">The sequence shown here is derived from an EMBL/GenBank/DDBJ whole genome shotgun (WGS) entry which is preliminary data.</text>
</comment>
<name>A0A2V3U7S0_9HYPH</name>
<evidence type="ECO:0000256" key="2">
    <source>
        <dbReference type="SAM" id="Phobius"/>
    </source>
</evidence>
<keyword evidence="4" id="KW-1185">Reference proteome</keyword>
<organism evidence="3 4">
    <name type="scientific">Chelatococcus asaccharovorans</name>
    <dbReference type="NCBI Taxonomy" id="28210"/>
    <lineage>
        <taxon>Bacteria</taxon>
        <taxon>Pseudomonadati</taxon>
        <taxon>Pseudomonadota</taxon>
        <taxon>Alphaproteobacteria</taxon>
        <taxon>Hyphomicrobiales</taxon>
        <taxon>Chelatococcaceae</taxon>
        <taxon>Chelatococcus</taxon>
    </lineage>
</organism>
<sequence>MIALDSPHIGFVLAAYMAAAIVIAGLVLRAVIDSRMRNRALDILAARGVARHRVPSSGHPEGASAVRTISDGRDTVGSESSAQGAGYAGRGEGEEGGTARSHDDGRSDRR</sequence>